<evidence type="ECO:0000313" key="2">
    <source>
        <dbReference type="EMBL" id="KAL3772146.1"/>
    </source>
</evidence>
<comment type="caution">
    <text evidence="2">The sequence shown here is derived from an EMBL/GenBank/DDBJ whole genome shotgun (WGS) entry which is preliminary data.</text>
</comment>
<organism evidence="2 3">
    <name type="scientific">Cyclotella atomus</name>
    <dbReference type="NCBI Taxonomy" id="382360"/>
    <lineage>
        <taxon>Eukaryota</taxon>
        <taxon>Sar</taxon>
        <taxon>Stramenopiles</taxon>
        <taxon>Ochrophyta</taxon>
        <taxon>Bacillariophyta</taxon>
        <taxon>Coscinodiscophyceae</taxon>
        <taxon>Thalassiosirophycidae</taxon>
        <taxon>Stephanodiscales</taxon>
        <taxon>Stephanodiscaceae</taxon>
        <taxon>Cyclotella</taxon>
    </lineage>
</organism>
<name>A0ABD3NCV4_9STRA</name>
<dbReference type="EMBL" id="JALLPJ020001273">
    <property type="protein sequence ID" value="KAL3772146.1"/>
    <property type="molecule type" value="Genomic_DNA"/>
</dbReference>
<keyword evidence="3" id="KW-1185">Reference proteome</keyword>
<dbReference type="Proteomes" id="UP001530400">
    <property type="component" value="Unassembled WGS sequence"/>
</dbReference>
<dbReference type="AlphaFoldDB" id="A0ABD3NCV4"/>
<evidence type="ECO:0000313" key="3">
    <source>
        <dbReference type="Proteomes" id="UP001530400"/>
    </source>
</evidence>
<protein>
    <submittedName>
        <fullName evidence="2">Uncharacterized protein</fullName>
    </submittedName>
</protein>
<feature type="region of interest" description="Disordered" evidence="1">
    <location>
        <begin position="228"/>
        <end position="298"/>
    </location>
</feature>
<feature type="compositionally biased region" description="Low complexity" evidence="1">
    <location>
        <begin position="228"/>
        <end position="270"/>
    </location>
</feature>
<feature type="compositionally biased region" description="Low complexity" evidence="1">
    <location>
        <begin position="281"/>
        <end position="298"/>
    </location>
</feature>
<evidence type="ECO:0000256" key="1">
    <source>
        <dbReference type="SAM" id="MobiDB-lite"/>
    </source>
</evidence>
<reference evidence="2 3" key="1">
    <citation type="submission" date="2024-10" db="EMBL/GenBank/DDBJ databases">
        <title>Updated reference genomes for cyclostephanoid diatoms.</title>
        <authorList>
            <person name="Roberts W.R."/>
            <person name="Alverson A.J."/>
        </authorList>
    </citation>
    <scope>NUCLEOTIDE SEQUENCE [LARGE SCALE GENOMIC DNA]</scope>
    <source>
        <strain evidence="2 3">AJA010-31</strain>
    </source>
</reference>
<gene>
    <name evidence="2" type="ORF">ACHAWO_004163</name>
</gene>
<sequence length="412" mass="44592">MSTCLVSSSSVTLYTFTKPQHKSHFYFSTLLKSTMNIIYSAFLFTLAHGHGHGLRTSNLEDTVPTTPESYFDWGKGYMEPSHICHVDKATCKEPKCGGKWHDIVDTLDPSTSPSSSPKSFNQTTRNKTAHSFTFHISTTSSPSTPSSSGYCDWGRGYEQEENTYCHANQVQCEGPHGGDWANWNSTPSGFCDWGTGTYTQPENTYCHHGQVQCEGNCNDSFSWVNWNPTTSPSTNPTVSPSQGPSQSPNTAPSKSPSASPSKTPTANPTPSQSPSEAPLNAPSTSPSASPSKAPTSSPVAGFATVVNGYCRDASGNMYSSASAAFSNASDGVCLNRCNQNKINRFVGVTIEEWSTEKRCYCLFSGGIPKSIKSNTDIYQPAWDVATTEPGIGEVQTSNGKKDFVRYKTFFNS</sequence>
<accession>A0ABD3NCV4</accession>
<proteinExistence type="predicted"/>